<comment type="caution">
    <text evidence="2">The sequence shown here is derived from an EMBL/GenBank/DDBJ whole genome shotgun (WGS) entry which is preliminary data.</text>
</comment>
<dbReference type="Proteomes" id="UP000814243">
    <property type="component" value="Unassembled WGS sequence"/>
</dbReference>
<evidence type="ECO:0000313" key="2">
    <source>
        <dbReference type="EMBL" id="KAH9645796.1"/>
    </source>
</evidence>
<reference evidence="2" key="1">
    <citation type="journal article" date="2021" name="G3 (Bethesda)">
        <title>Genome and transcriptome analysis of the beet armyworm Spodoptera exigua reveals targets for pest control. .</title>
        <authorList>
            <person name="Simon S."/>
            <person name="Breeschoten T."/>
            <person name="Jansen H.J."/>
            <person name="Dirks R.P."/>
            <person name="Schranz M.E."/>
            <person name="Ros V.I.D."/>
        </authorList>
    </citation>
    <scope>NUCLEOTIDE SEQUENCE</scope>
    <source>
        <strain evidence="2">TB_SE_WUR_2020</strain>
    </source>
</reference>
<sequence length="88" mass="9875">MGHLLFPFYVYSVIEEESIDLKVIVVNNGMCHDTHLLLTECTFFRTNQFLSPIFSVLHDCREGVEGAAPHDQPEPALAVAQPATPHLR</sequence>
<gene>
    <name evidence="2" type="ORF">HF086_012523</name>
</gene>
<evidence type="ECO:0000313" key="3">
    <source>
        <dbReference type="Proteomes" id="UP000814243"/>
    </source>
</evidence>
<accession>A0A922SS16</accession>
<dbReference type="EMBL" id="JACEFF010000011">
    <property type="protein sequence ID" value="KAH9645796.1"/>
    <property type="molecule type" value="Genomic_DNA"/>
</dbReference>
<feature type="region of interest" description="Disordered" evidence="1">
    <location>
        <begin position="65"/>
        <end position="88"/>
    </location>
</feature>
<name>A0A922SS16_SPOEX</name>
<evidence type="ECO:0000256" key="1">
    <source>
        <dbReference type="SAM" id="MobiDB-lite"/>
    </source>
</evidence>
<proteinExistence type="predicted"/>
<dbReference type="AlphaFoldDB" id="A0A922SS16"/>
<organism evidence="2 3">
    <name type="scientific">Spodoptera exigua</name>
    <name type="common">Beet armyworm</name>
    <name type="synonym">Noctua fulgens</name>
    <dbReference type="NCBI Taxonomy" id="7107"/>
    <lineage>
        <taxon>Eukaryota</taxon>
        <taxon>Metazoa</taxon>
        <taxon>Ecdysozoa</taxon>
        <taxon>Arthropoda</taxon>
        <taxon>Hexapoda</taxon>
        <taxon>Insecta</taxon>
        <taxon>Pterygota</taxon>
        <taxon>Neoptera</taxon>
        <taxon>Endopterygota</taxon>
        <taxon>Lepidoptera</taxon>
        <taxon>Glossata</taxon>
        <taxon>Ditrysia</taxon>
        <taxon>Noctuoidea</taxon>
        <taxon>Noctuidae</taxon>
        <taxon>Amphipyrinae</taxon>
        <taxon>Spodoptera</taxon>
    </lineage>
</organism>
<protein>
    <submittedName>
        <fullName evidence="2">Uncharacterized protein</fullName>
    </submittedName>
</protein>